<evidence type="ECO:0000313" key="5">
    <source>
        <dbReference type="Proteomes" id="UP000332933"/>
    </source>
</evidence>
<proteinExistence type="predicted"/>
<name>A0A485LAD4_9STRA</name>
<reference evidence="4 5" key="1">
    <citation type="submission" date="2019-03" db="EMBL/GenBank/DDBJ databases">
        <authorList>
            <person name="Gaulin E."/>
            <person name="Dumas B."/>
        </authorList>
    </citation>
    <scope>NUCLEOTIDE SEQUENCE [LARGE SCALE GENOMIC DNA]</scope>
    <source>
        <strain evidence="4">CBS 568.67</strain>
    </source>
</reference>
<keyword evidence="5" id="KW-1185">Reference proteome</keyword>
<feature type="compositionally biased region" description="Gly residues" evidence="1">
    <location>
        <begin position="166"/>
        <end position="201"/>
    </location>
</feature>
<feature type="chain" id="PRO_5036355569" evidence="2">
    <location>
        <begin position="21"/>
        <end position="201"/>
    </location>
</feature>
<evidence type="ECO:0000256" key="2">
    <source>
        <dbReference type="SAM" id="SignalP"/>
    </source>
</evidence>
<dbReference type="EMBL" id="CAADRA010006413">
    <property type="protein sequence ID" value="VFT95191.1"/>
    <property type="molecule type" value="Genomic_DNA"/>
</dbReference>
<gene>
    <name evidence="4" type="primary">Aste57867_18455</name>
    <name evidence="3" type="ORF">As57867_018393</name>
    <name evidence="4" type="ORF">ASTE57867_18455</name>
</gene>
<protein>
    <submittedName>
        <fullName evidence="4">Aste57867_18455 protein</fullName>
    </submittedName>
</protein>
<dbReference type="Proteomes" id="UP000332933">
    <property type="component" value="Unassembled WGS sequence"/>
</dbReference>
<evidence type="ECO:0000256" key="1">
    <source>
        <dbReference type="SAM" id="MobiDB-lite"/>
    </source>
</evidence>
<accession>A0A485LAD4</accession>
<feature type="region of interest" description="Disordered" evidence="1">
    <location>
        <begin position="164"/>
        <end position="201"/>
    </location>
</feature>
<evidence type="ECO:0000313" key="3">
    <source>
        <dbReference type="EMBL" id="KAF0690130.1"/>
    </source>
</evidence>
<dbReference type="EMBL" id="VJMH01006392">
    <property type="protein sequence ID" value="KAF0690130.1"/>
    <property type="molecule type" value="Genomic_DNA"/>
</dbReference>
<reference evidence="3" key="2">
    <citation type="submission" date="2019-06" db="EMBL/GenBank/DDBJ databases">
        <title>Genomics analysis of Aphanomyces spp. identifies a new class of oomycete effector associated with host adaptation.</title>
        <authorList>
            <person name="Gaulin E."/>
        </authorList>
    </citation>
    <scope>NUCLEOTIDE SEQUENCE</scope>
    <source>
        <strain evidence="3">CBS 578.67</strain>
    </source>
</reference>
<keyword evidence="2" id="KW-0732">Signal</keyword>
<evidence type="ECO:0000313" key="4">
    <source>
        <dbReference type="EMBL" id="VFT95191.1"/>
    </source>
</evidence>
<dbReference type="AlphaFoldDB" id="A0A485LAD4"/>
<organism evidence="4 5">
    <name type="scientific">Aphanomyces stellatus</name>
    <dbReference type="NCBI Taxonomy" id="120398"/>
    <lineage>
        <taxon>Eukaryota</taxon>
        <taxon>Sar</taxon>
        <taxon>Stramenopiles</taxon>
        <taxon>Oomycota</taxon>
        <taxon>Saprolegniomycetes</taxon>
        <taxon>Saprolegniales</taxon>
        <taxon>Verrucalvaceae</taxon>
        <taxon>Aphanomyces</taxon>
    </lineage>
</organism>
<sequence length="201" mass="20947">MTSFLRFLVLAIFLVFHVAAELPEDMQVRAKLVPRGEPHPNKYGKMIQDYDEKITVYEPNPDPNSNQQFTAKRQFFGKIKGFIGGVQKAIDTGRKVAQGIQKGANLLGKVLPGRAGEIARNVGNFAGKANKGLGQAKNVVNQVRGGVNQAQKVVGQVKGVVNNLRGSGGGARKSGGGGGGRSNGGGGGGNRKGGGGRGRGL</sequence>
<feature type="signal peptide" evidence="2">
    <location>
        <begin position="1"/>
        <end position="20"/>
    </location>
</feature>